<dbReference type="GO" id="GO:0003887">
    <property type="term" value="F:DNA-directed DNA polymerase activity"/>
    <property type="evidence" value="ECO:0007669"/>
    <property type="project" value="UniProtKB-KW"/>
</dbReference>
<dbReference type="InterPro" id="IPR006172">
    <property type="entry name" value="DNA-dir_DNA_pol_B"/>
</dbReference>
<evidence type="ECO:0000256" key="8">
    <source>
        <dbReference type="SAM" id="Coils"/>
    </source>
</evidence>
<accession>A0A9X2TGG4</accession>
<name>A0A9X2TGG4_9BACT</name>
<dbReference type="InterPro" id="IPR006133">
    <property type="entry name" value="DNA-dir_DNA_pol_B_exonuc"/>
</dbReference>
<dbReference type="EMBL" id="JANUAE010000015">
    <property type="protein sequence ID" value="MCS3711610.1"/>
    <property type="molecule type" value="Genomic_DNA"/>
</dbReference>
<dbReference type="Gene3D" id="1.10.132.60">
    <property type="entry name" value="DNA polymerase family B, C-terminal domain"/>
    <property type="match status" value="1"/>
</dbReference>
<feature type="domain" description="DNA-directed DNA polymerase family B exonuclease" evidence="10">
    <location>
        <begin position="169"/>
        <end position="320"/>
    </location>
</feature>
<dbReference type="PANTHER" id="PTHR10322:SF23">
    <property type="entry name" value="DNA POLYMERASE DELTA CATALYTIC SUBUNIT"/>
    <property type="match status" value="1"/>
</dbReference>
<proteinExistence type="inferred from homology"/>
<dbReference type="SUPFAM" id="SSF56672">
    <property type="entry name" value="DNA/RNA polymerases"/>
    <property type="match status" value="1"/>
</dbReference>
<dbReference type="SMART" id="SM00486">
    <property type="entry name" value="POLBc"/>
    <property type="match status" value="1"/>
</dbReference>
<dbReference type="GO" id="GO:0003677">
    <property type="term" value="F:DNA binding"/>
    <property type="evidence" value="ECO:0007669"/>
    <property type="project" value="UniProtKB-KW"/>
</dbReference>
<gene>
    <name evidence="11" type="ORF">GGP61_003243</name>
</gene>
<dbReference type="Gene3D" id="1.10.287.690">
    <property type="entry name" value="Helix hairpin bin"/>
    <property type="match status" value="1"/>
</dbReference>
<feature type="domain" description="DNA-directed DNA polymerase family B multifunctional" evidence="9">
    <location>
        <begin position="461"/>
        <end position="831"/>
    </location>
</feature>
<dbReference type="InterPro" id="IPR042087">
    <property type="entry name" value="DNA_pol_B_thumb"/>
</dbReference>
<dbReference type="InterPro" id="IPR023211">
    <property type="entry name" value="DNA_pol_palm_dom_sf"/>
</dbReference>
<keyword evidence="4" id="KW-0548">Nucleotidyltransferase</keyword>
<dbReference type="GO" id="GO:0000166">
    <property type="term" value="F:nucleotide binding"/>
    <property type="evidence" value="ECO:0007669"/>
    <property type="project" value="InterPro"/>
</dbReference>
<evidence type="ECO:0000313" key="12">
    <source>
        <dbReference type="Proteomes" id="UP001155057"/>
    </source>
</evidence>
<dbReference type="Pfam" id="PF03104">
    <property type="entry name" value="DNA_pol_B_exo1"/>
    <property type="match status" value="1"/>
</dbReference>
<evidence type="ECO:0000256" key="3">
    <source>
        <dbReference type="ARBA" id="ARBA00022679"/>
    </source>
</evidence>
<dbReference type="RefSeq" id="WP_259124463.1">
    <property type="nucleotide sequence ID" value="NZ_JANUAE010000015.1"/>
</dbReference>
<evidence type="ECO:0000313" key="11">
    <source>
        <dbReference type="EMBL" id="MCS3711610.1"/>
    </source>
</evidence>
<evidence type="ECO:0000256" key="7">
    <source>
        <dbReference type="ARBA" id="ARBA00049244"/>
    </source>
</evidence>
<organism evidence="11 12">
    <name type="scientific">Salinibacter ruber</name>
    <dbReference type="NCBI Taxonomy" id="146919"/>
    <lineage>
        <taxon>Bacteria</taxon>
        <taxon>Pseudomonadati</taxon>
        <taxon>Rhodothermota</taxon>
        <taxon>Rhodothermia</taxon>
        <taxon>Rhodothermales</taxon>
        <taxon>Salinibacteraceae</taxon>
        <taxon>Salinibacter</taxon>
    </lineage>
</organism>
<evidence type="ECO:0000256" key="1">
    <source>
        <dbReference type="ARBA" id="ARBA00005755"/>
    </source>
</evidence>
<dbReference type="InterPro" id="IPR012337">
    <property type="entry name" value="RNaseH-like_sf"/>
</dbReference>
<evidence type="ECO:0000256" key="4">
    <source>
        <dbReference type="ARBA" id="ARBA00022695"/>
    </source>
</evidence>
<keyword evidence="8" id="KW-0175">Coiled coil</keyword>
<evidence type="ECO:0000259" key="10">
    <source>
        <dbReference type="Pfam" id="PF03104"/>
    </source>
</evidence>
<keyword evidence="5" id="KW-0239">DNA-directed DNA polymerase</keyword>
<sequence length="887" mass="102639">MTVDSRPDEMPKFADPDLSFLYGEDPTPNIVGMTPMFEDSGVYIRVYIRQGEAVTYEDHQLYPFFFADQKAIEMLENFGREKFSFQSLGGDGRYEYLVAFQQWGAYSDALDWLYTQFGYEAPEPDPETGELDYDHRKIEEVYLAGSIIRQFQIQSGMTFFLDMTLGDVHRMQLDIEVYSSTEQFPDADREEDEIIMVSLTDNRGEEIILTQDKGMRINDLRDRLPGAEIHLYPDEETLLVGLEDCIVATDPDVIETFNGFNFDLPYILDRCEMHDLPFGVGRDGSEPFTWESQRTFAERDVEYEMVDIAGRSVIDVYFLVLGYDVFAREMKSHTLKESARHFGVAAGTGETEDRTYIEGEEIADYWDEDPEELVVYALDDVKETRALGKILSESPFYLSQVLPAPYHDVERLGTATVIENLFVREYLRKRQSIPTPDEGVQSTGGYTDIYMTGVIDRLIYADVSSLYPSIMLEYNCQPPESKDPLHFFERALDELTEMRLEVKGDMRDLKDEYKKAKNNVQDRDTAMPPRKGEYSEEKIEEIAAQIEVLDAKQSSYKILINSFYGSLGFQIFSWNAIGEADRVAETGQTLLKMMIAEIEADGGTIIECDTDGVIFTPVDPETGEDNMRIPRDEESEAKYVRDLTERLPKGIEIDHDGSFERMISYKKKNYALKKYDQDPSDMKIKGGSLMGRSSEQFGRDFVEDILVALMERDVQKMHDTYLQHRERIKRSDWDVEDFWKKKSLKETFEEYTATVEKFEKHGSGSGYHSRQARFEVAIRDEKAGHAEYQIGDRVKYYVAQGNGNVGDKAKHVRHYEEDQDEDTEYYLDRLDTFASKFEIFFDENEFRQVFGEEDMFGFDPEPIEIKIRRARKPLTDVETPEIPERPE</sequence>
<dbReference type="Proteomes" id="UP001155057">
    <property type="component" value="Unassembled WGS sequence"/>
</dbReference>
<protein>
    <recommendedName>
        <fullName evidence="2">DNA-directed DNA polymerase</fullName>
        <ecNumber evidence="2">2.7.7.7</ecNumber>
    </recommendedName>
</protein>
<dbReference type="Gene3D" id="3.30.420.10">
    <property type="entry name" value="Ribonuclease H-like superfamily/Ribonuclease H"/>
    <property type="match status" value="1"/>
</dbReference>
<dbReference type="SUPFAM" id="SSF53098">
    <property type="entry name" value="Ribonuclease H-like"/>
    <property type="match status" value="1"/>
</dbReference>
<dbReference type="PANTHER" id="PTHR10322">
    <property type="entry name" value="DNA POLYMERASE CATALYTIC SUBUNIT"/>
    <property type="match status" value="1"/>
</dbReference>
<evidence type="ECO:0000256" key="2">
    <source>
        <dbReference type="ARBA" id="ARBA00012417"/>
    </source>
</evidence>
<reference evidence="11" key="1">
    <citation type="submission" date="2022-08" db="EMBL/GenBank/DDBJ databases">
        <title>Genomic Encyclopedia of Type Strains, Phase V (KMG-V): Genome sequencing to study the core and pangenomes of soil and plant-associated prokaryotes.</title>
        <authorList>
            <person name="Whitman W."/>
        </authorList>
    </citation>
    <scope>NUCLEOTIDE SEQUENCE</scope>
    <source>
        <strain evidence="11">SP3049</strain>
    </source>
</reference>
<dbReference type="InterPro" id="IPR050240">
    <property type="entry name" value="DNA_pol_type-B"/>
</dbReference>
<evidence type="ECO:0000259" key="9">
    <source>
        <dbReference type="Pfam" id="PF00136"/>
    </source>
</evidence>
<dbReference type="InterPro" id="IPR043502">
    <property type="entry name" value="DNA/RNA_pol_sf"/>
</dbReference>
<dbReference type="InterPro" id="IPR036397">
    <property type="entry name" value="RNaseH_sf"/>
</dbReference>
<keyword evidence="3" id="KW-0808">Transferase</keyword>
<keyword evidence="6" id="KW-0238">DNA-binding</keyword>
<dbReference type="PRINTS" id="PR00106">
    <property type="entry name" value="DNAPOLB"/>
</dbReference>
<dbReference type="EC" id="2.7.7.7" evidence="2"/>
<feature type="coiled-coil region" evidence="8">
    <location>
        <begin position="492"/>
        <end position="526"/>
    </location>
</feature>
<dbReference type="InterPro" id="IPR006134">
    <property type="entry name" value="DNA-dir_DNA_pol_B_multi_dom"/>
</dbReference>
<evidence type="ECO:0000256" key="5">
    <source>
        <dbReference type="ARBA" id="ARBA00022932"/>
    </source>
</evidence>
<comment type="caution">
    <text evidence="11">The sequence shown here is derived from an EMBL/GenBank/DDBJ whole genome shotgun (WGS) entry which is preliminary data.</text>
</comment>
<dbReference type="Gene3D" id="3.90.1600.10">
    <property type="entry name" value="Palm domain of DNA polymerase"/>
    <property type="match status" value="1"/>
</dbReference>
<comment type="catalytic activity">
    <reaction evidence="7">
        <text>DNA(n) + a 2'-deoxyribonucleoside 5'-triphosphate = DNA(n+1) + diphosphate</text>
        <dbReference type="Rhea" id="RHEA:22508"/>
        <dbReference type="Rhea" id="RHEA-COMP:17339"/>
        <dbReference type="Rhea" id="RHEA-COMP:17340"/>
        <dbReference type="ChEBI" id="CHEBI:33019"/>
        <dbReference type="ChEBI" id="CHEBI:61560"/>
        <dbReference type="ChEBI" id="CHEBI:173112"/>
        <dbReference type="EC" id="2.7.7.7"/>
    </reaction>
</comment>
<dbReference type="Pfam" id="PF00136">
    <property type="entry name" value="DNA_pol_B"/>
    <property type="match status" value="1"/>
</dbReference>
<dbReference type="AlphaFoldDB" id="A0A9X2TGG4"/>
<comment type="similarity">
    <text evidence="1">Belongs to the DNA polymerase type-B family.</text>
</comment>
<evidence type="ECO:0000256" key="6">
    <source>
        <dbReference type="ARBA" id="ARBA00023125"/>
    </source>
</evidence>